<dbReference type="Pfam" id="PF00083">
    <property type="entry name" value="Sugar_tr"/>
    <property type="match status" value="1"/>
</dbReference>
<dbReference type="InterPro" id="IPR036259">
    <property type="entry name" value="MFS_trans_sf"/>
</dbReference>
<keyword evidence="3 7" id="KW-0813">Transport</keyword>
<dbReference type="PANTHER" id="PTHR48022:SF46">
    <property type="entry name" value="SUGAR TRANSPORTER, PUTATIVE (AFU_ORTHOLOGUE AFUA_1G11830)-RELATED"/>
    <property type="match status" value="1"/>
</dbReference>
<dbReference type="PRINTS" id="PR00171">
    <property type="entry name" value="SUGRTRNSPORT"/>
</dbReference>
<dbReference type="GO" id="GO:0005351">
    <property type="term" value="F:carbohydrate:proton symporter activity"/>
    <property type="evidence" value="ECO:0007669"/>
    <property type="project" value="TreeGrafter"/>
</dbReference>
<keyword evidence="5 9" id="KW-1133">Transmembrane helix</keyword>
<proteinExistence type="inferred from homology"/>
<dbReference type="PROSITE" id="PS00216">
    <property type="entry name" value="SUGAR_TRANSPORT_1"/>
    <property type="match status" value="1"/>
</dbReference>
<dbReference type="NCBIfam" id="TIGR00879">
    <property type="entry name" value="SP"/>
    <property type="match status" value="1"/>
</dbReference>
<feature type="transmembrane region" description="Helical" evidence="9">
    <location>
        <begin position="80"/>
        <end position="99"/>
    </location>
</feature>
<dbReference type="InterPro" id="IPR003663">
    <property type="entry name" value="Sugar/inositol_transpt"/>
</dbReference>
<dbReference type="InterPro" id="IPR005828">
    <property type="entry name" value="MFS_sugar_transport-like"/>
</dbReference>
<feature type="domain" description="Major facilitator superfamily (MFS) profile" evidence="10">
    <location>
        <begin position="11"/>
        <end position="452"/>
    </location>
</feature>
<evidence type="ECO:0000256" key="1">
    <source>
        <dbReference type="ARBA" id="ARBA00004141"/>
    </source>
</evidence>
<feature type="transmembrane region" description="Helical" evidence="9">
    <location>
        <begin position="105"/>
        <end position="128"/>
    </location>
</feature>
<dbReference type="InterPro" id="IPR020846">
    <property type="entry name" value="MFS_dom"/>
</dbReference>
<evidence type="ECO:0000256" key="2">
    <source>
        <dbReference type="ARBA" id="ARBA00010992"/>
    </source>
</evidence>
<dbReference type="Proteomes" id="UP000240883">
    <property type="component" value="Unassembled WGS sequence"/>
</dbReference>
<feature type="transmembrane region" description="Helical" evidence="9">
    <location>
        <begin position="428"/>
        <end position="448"/>
    </location>
</feature>
<dbReference type="InterPro" id="IPR050360">
    <property type="entry name" value="MFS_Sugar_Transporters"/>
</dbReference>
<reference evidence="11 12" key="1">
    <citation type="journal article" date="2018" name="Front. Microbiol.">
        <title>Genome-Wide Analysis of Corynespora cassiicola Leaf Fall Disease Putative Effectors.</title>
        <authorList>
            <person name="Lopez D."/>
            <person name="Ribeiro S."/>
            <person name="Label P."/>
            <person name="Fumanal B."/>
            <person name="Venisse J.S."/>
            <person name="Kohler A."/>
            <person name="de Oliveira R.R."/>
            <person name="Labutti K."/>
            <person name="Lipzen A."/>
            <person name="Lail K."/>
            <person name="Bauer D."/>
            <person name="Ohm R.A."/>
            <person name="Barry K.W."/>
            <person name="Spatafora J."/>
            <person name="Grigoriev I.V."/>
            <person name="Martin F.M."/>
            <person name="Pujade-Renaud V."/>
        </authorList>
    </citation>
    <scope>NUCLEOTIDE SEQUENCE [LARGE SCALE GENOMIC DNA]</scope>
    <source>
        <strain evidence="11 12">Philippines</strain>
    </source>
</reference>
<keyword evidence="4 9" id="KW-0812">Transmembrane</keyword>
<keyword evidence="6 9" id="KW-0472">Membrane</keyword>
<dbReference type="GO" id="GO:0016020">
    <property type="term" value="C:membrane"/>
    <property type="evidence" value="ECO:0007669"/>
    <property type="project" value="UniProtKB-SubCell"/>
</dbReference>
<dbReference type="EMBL" id="KZ678166">
    <property type="protein sequence ID" value="PSN59096.1"/>
    <property type="molecule type" value="Genomic_DNA"/>
</dbReference>
<dbReference type="PROSITE" id="PS50850">
    <property type="entry name" value="MFS"/>
    <property type="match status" value="1"/>
</dbReference>
<feature type="transmembrane region" description="Helical" evidence="9">
    <location>
        <begin position="298"/>
        <end position="318"/>
    </location>
</feature>
<sequence length="499" mass="54572">MAKGNIYAWYVCMVVATTMILYGYDSSTFNAVQGSDHWNEYFHQPGPSVIGSINTAYTVGGILAGVLFSAPISDNFGRRWAIIVGCVIVIISTFISTFTPRNIGGFIAGRALVGIGQGIALPAGPTYISEIAPAESRGKIMSFWQMNFSVGSFLAYWINYACTKNSGSLGDWDWKTVQMFQLLAPVIIIITVSFCPESPRWFIAHDRLEDAVRALSLVRDDAERVQNEISDIKRALQFEKENISSGYSALWKDKSVRKRLYLCILLNIGQQLTGQGSLNNYSTKIYQAVFTSNSTIQLINALNGTLGIIFTLNATWTVDRFGRRFLFLVGAVGMAICMLTAAAVVTETPGSLSDGKSRSVGIATAFLMFLFAFFFKPSWGATVWIWTGEIFSMNVRNQAIAISSQAQNAANAVLQQVFPVFLASEGFYAMYMFGAINVALFAYVWFFIAETKNVGIEEMDAIFGGANHVQSAELAKGKTELIEVAAVEANTKDGSKGTA</sequence>
<name>A0A2T2N1G9_CORCC</name>
<comment type="similarity">
    <text evidence="2 7">Belongs to the major facilitator superfamily. Sugar transporter (TC 2.A.1.1) family.</text>
</comment>
<dbReference type="Gene3D" id="1.20.1250.20">
    <property type="entry name" value="MFS general substrate transporter like domains"/>
    <property type="match status" value="1"/>
</dbReference>
<evidence type="ECO:0000259" key="10">
    <source>
        <dbReference type="PROSITE" id="PS50850"/>
    </source>
</evidence>
<feature type="transmembrane region" description="Helical" evidence="9">
    <location>
        <begin position="178"/>
        <end position="195"/>
    </location>
</feature>
<dbReference type="SUPFAM" id="SSF103473">
    <property type="entry name" value="MFS general substrate transporter"/>
    <property type="match status" value="1"/>
</dbReference>
<evidence type="ECO:0000256" key="4">
    <source>
        <dbReference type="ARBA" id="ARBA00022692"/>
    </source>
</evidence>
<feature type="transmembrane region" description="Helical" evidence="9">
    <location>
        <begin position="7"/>
        <end position="24"/>
    </location>
</feature>
<evidence type="ECO:0000256" key="8">
    <source>
        <dbReference type="SAM" id="Coils"/>
    </source>
</evidence>
<dbReference type="AlphaFoldDB" id="A0A2T2N1G9"/>
<keyword evidence="12" id="KW-1185">Reference proteome</keyword>
<evidence type="ECO:0000313" key="11">
    <source>
        <dbReference type="EMBL" id="PSN59096.1"/>
    </source>
</evidence>
<comment type="subcellular location">
    <subcellularLocation>
        <location evidence="1">Membrane</location>
        <topology evidence="1">Multi-pass membrane protein</topology>
    </subcellularLocation>
</comment>
<evidence type="ECO:0000256" key="5">
    <source>
        <dbReference type="ARBA" id="ARBA00022989"/>
    </source>
</evidence>
<dbReference type="PROSITE" id="PS00217">
    <property type="entry name" value="SUGAR_TRANSPORT_2"/>
    <property type="match status" value="1"/>
</dbReference>
<feature type="transmembrane region" description="Helical" evidence="9">
    <location>
        <begin position="140"/>
        <end position="158"/>
    </location>
</feature>
<dbReference type="OrthoDB" id="6612291at2759"/>
<feature type="coiled-coil region" evidence="8">
    <location>
        <begin position="208"/>
        <end position="242"/>
    </location>
</feature>
<evidence type="ECO:0000256" key="9">
    <source>
        <dbReference type="SAM" id="Phobius"/>
    </source>
</evidence>
<feature type="transmembrane region" description="Helical" evidence="9">
    <location>
        <begin position="325"/>
        <end position="345"/>
    </location>
</feature>
<accession>A0A2T2N1G9</accession>
<dbReference type="FunFam" id="1.20.1250.20:FF:000134">
    <property type="entry name" value="MFS sugar transporter protein"/>
    <property type="match status" value="1"/>
</dbReference>
<keyword evidence="8" id="KW-0175">Coiled coil</keyword>
<dbReference type="PANTHER" id="PTHR48022">
    <property type="entry name" value="PLASTIDIC GLUCOSE TRANSPORTER 4"/>
    <property type="match status" value="1"/>
</dbReference>
<keyword evidence="11" id="KW-0762">Sugar transport</keyword>
<protein>
    <submittedName>
        <fullName evidence="11">MFS sugar transporter-like protein</fullName>
    </submittedName>
</protein>
<evidence type="ECO:0000256" key="6">
    <source>
        <dbReference type="ARBA" id="ARBA00023136"/>
    </source>
</evidence>
<evidence type="ECO:0000256" key="3">
    <source>
        <dbReference type="ARBA" id="ARBA00022448"/>
    </source>
</evidence>
<evidence type="ECO:0000256" key="7">
    <source>
        <dbReference type="RuleBase" id="RU003346"/>
    </source>
</evidence>
<dbReference type="InterPro" id="IPR005829">
    <property type="entry name" value="Sugar_transporter_CS"/>
</dbReference>
<evidence type="ECO:0000313" key="12">
    <source>
        <dbReference type="Proteomes" id="UP000240883"/>
    </source>
</evidence>
<feature type="transmembrane region" description="Helical" evidence="9">
    <location>
        <begin position="49"/>
        <end position="68"/>
    </location>
</feature>
<organism evidence="11 12">
    <name type="scientific">Corynespora cassiicola Philippines</name>
    <dbReference type="NCBI Taxonomy" id="1448308"/>
    <lineage>
        <taxon>Eukaryota</taxon>
        <taxon>Fungi</taxon>
        <taxon>Dikarya</taxon>
        <taxon>Ascomycota</taxon>
        <taxon>Pezizomycotina</taxon>
        <taxon>Dothideomycetes</taxon>
        <taxon>Pleosporomycetidae</taxon>
        <taxon>Pleosporales</taxon>
        <taxon>Corynesporascaceae</taxon>
        <taxon>Corynespora</taxon>
    </lineage>
</organism>
<gene>
    <name evidence="11" type="ORF">BS50DRAFT_641249</name>
</gene>